<keyword evidence="2" id="KW-0812">Transmembrane</keyword>
<dbReference type="PANTHER" id="PTHR33332">
    <property type="entry name" value="REVERSE TRANSCRIPTASE DOMAIN-CONTAINING PROTEIN"/>
    <property type="match status" value="1"/>
</dbReference>
<accession>A0A8S4G543</accession>
<feature type="transmembrane region" description="Helical" evidence="2">
    <location>
        <begin position="977"/>
        <end position="997"/>
    </location>
</feature>
<organism evidence="4 5">
    <name type="scientific">Plutella xylostella</name>
    <name type="common">Diamondback moth</name>
    <name type="synonym">Plutella maculipennis</name>
    <dbReference type="NCBI Taxonomy" id="51655"/>
    <lineage>
        <taxon>Eukaryota</taxon>
        <taxon>Metazoa</taxon>
        <taxon>Ecdysozoa</taxon>
        <taxon>Arthropoda</taxon>
        <taxon>Hexapoda</taxon>
        <taxon>Insecta</taxon>
        <taxon>Pterygota</taxon>
        <taxon>Neoptera</taxon>
        <taxon>Endopterygota</taxon>
        <taxon>Lepidoptera</taxon>
        <taxon>Glossata</taxon>
        <taxon>Ditrysia</taxon>
        <taxon>Yponomeutoidea</taxon>
        <taxon>Plutellidae</taxon>
        <taxon>Plutella</taxon>
    </lineage>
</organism>
<feature type="transmembrane region" description="Helical" evidence="2">
    <location>
        <begin position="218"/>
        <end position="239"/>
    </location>
</feature>
<dbReference type="GO" id="GO:0071897">
    <property type="term" value="P:DNA biosynthetic process"/>
    <property type="evidence" value="ECO:0007669"/>
    <property type="project" value="UniProtKB-ARBA"/>
</dbReference>
<evidence type="ECO:0000259" key="3">
    <source>
        <dbReference type="PROSITE" id="PS50878"/>
    </source>
</evidence>
<feature type="transmembrane region" description="Helical" evidence="2">
    <location>
        <begin position="1122"/>
        <end position="1144"/>
    </location>
</feature>
<dbReference type="Pfam" id="PF00078">
    <property type="entry name" value="RVT_1"/>
    <property type="match status" value="1"/>
</dbReference>
<keyword evidence="2" id="KW-1133">Transmembrane helix</keyword>
<dbReference type="CDD" id="cd01650">
    <property type="entry name" value="RT_nLTR_like"/>
    <property type="match status" value="1"/>
</dbReference>
<feature type="transmembrane region" description="Helical" evidence="2">
    <location>
        <begin position="155"/>
        <end position="178"/>
    </location>
</feature>
<feature type="domain" description="Reverse transcriptase" evidence="3">
    <location>
        <begin position="629"/>
        <end position="919"/>
    </location>
</feature>
<keyword evidence="5" id="KW-1185">Reference proteome</keyword>
<protein>
    <submittedName>
        <fullName evidence="4">(diamondback moth) hypothetical protein</fullName>
    </submittedName>
</protein>
<sequence length="1175" mass="129994">MYRSTAQTASRVLPFTRAHPALAPPASEARARTVAVFALGATVLGCMWSVDRALFEFDTLARVMYLYDPEACGHGSTNPRTFHELVLSNDTRGFTVVPIKRLPPVATKSTRLAAEMRRHVTGSIVLHGIWFLLSVYIRCLCGFKNVNVSVLRYSLIVFFWSFVIICIFDTSMGIVYIAHVQQSLTIGMIVRYSGWLRLKISNYEDFGGWLPLALGGCWLKGAALAALNFYCCGVIRAIMRNVSARDYRRRLVFDVNEPIPEPLSATFEKACIAVSICWLTLDCQLSPRHGEYPELTLMKMLYFFDPEACHRVVFYNVSRVEGRTVQTTIIWPKKNAVAAKFYCALLPCSGVGAALLLTDLVYTAMFLGDLQYTGTEANAEIFAITETGCNDSIFDGELVPAGYSVLRCDRADGRKQGGALLAAGPRLQLRRVALPPHVGVDSASGNSECQSFQRTCSQSGRIPPAAAGGEDGRPRAARAPPPPPPASPASCADDFFEKSYNDRIQKQLARDPKSFWSFIKSKRSARNKIIITRDGTELNEQESADYFAEYFHSVYSAQPPRLSVEEAARAGGAGGAARVHLAALSAGHVSAALARLAPKTSAGPDGVPAYLVKDCRMLLLDPLLHIYNCCLESALYPKLWKITRVIPVPKGSLGSDVNGYRPVAVLSVFAKVFESALQKMIYNEVSSQLSDCQHGFRPGRSTNSNLLSFMSRVVPSVDAGVQVDAAYFDFKKAFDTVDNDILLAKLAAIGCTTHSLTFFRNYLHNRQQYVDFGNRYSEPFSTYSGVNQGSNMGPLEFIIMINDLPEILMDATCLLFADDLKLFLEIRNEEDAIRLQQDIDRVVAWGCDNKLEFNGSKCVQMTFSRAREPLRHQYTLGGGALARVSSVRDLGVKFTSTLSFSDHIVNLCKGAFKTLGFVLRSCQGFTDIRTVKALYNALVRSKLESNAVIWAPHEIKYNLMLGRIQNKFLRYLYLKMYGVYPGYPLLYPSLFILGMVGYSKIEVRRDLALTKMVFMVFRGWLCNPTLLESIGLAVPAGGRGLRRRAGRLLAVPTARTNLLHDAPLTRAIRLINKASERTDILTCSLEAILSYIGAATNASAIIPSPRGSPPRPPQLGVSDTSWASLLMAYCCCRGVALWVVNFWVIKDNYFYGLACHRRILAEKAVLRRNARAVGL</sequence>
<reference evidence="4" key="1">
    <citation type="submission" date="2020-11" db="EMBL/GenBank/DDBJ databases">
        <authorList>
            <person name="Whiteford S."/>
        </authorList>
    </citation>
    <scope>NUCLEOTIDE SEQUENCE</scope>
</reference>
<evidence type="ECO:0000313" key="4">
    <source>
        <dbReference type="EMBL" id="CAG9135389.1"/>
    </source>
</evidence>
<gene>
    <name evidence="4" type="ORF">PLXY2_LOCUS13670</name>
</gene>
<dbReference type="InterPro" id="IPR043502">
    <property type="entry name" value="DNA/RNA_pol_sf"/>
</dbReference>
<proteinExistence type="predicted"/>
<comment type="caution">
    <text evidence="4">The sequence shown here is derived from an EMBL/GenBank/DDBJ whole genome shotgun (WGS) entry which is preliminary data.</text>
</comment>
<evidence type="ECO:0000313" key="5">
    <source>
        <dbReference type="Proteomes" id="UP000653454"/>
    </source>
</evidence>
<dbReference type="AlphaFoldDB" id="A0A8S4G543"/>
<feature type="transmembrane region" description="Helical" evidence="2">
    <location>
        <begin position="1080"/>
        <end position="1102"/>
    </location>
</feature>
<evidence type="ECO:0000256" key="1">
    <source>
        <dbReference type="SAM" id="MobiDB-lite"/>
    </source>
</evidence>
<feature type="transmembrane region" description="Helical" evidence="2">
    <location>
        <begin position="33"/>
        <end position="50"/>
    </location>
</feature>
<feature type="region of interest" description="Disordered" evidence="1">
    <location>
        <begin position="452"/>
        <end position="492"/>
    </location>
</feature>
<feature type="transmembrane region" description="Helical" evidence="2">
    <location>
        <begin position="124"/>
        <end position="143"/>
    </location>
</feature>
<dbReference type="Proteomes" id="UP000653454">
    <property type="component" value="Unassembled WGS sequence"/>
</dbReference>
<evidence type="ECO:0000256" key="2">
    <source>
        <dbReference type="SAM" id="Phobius"/>
    </source>
</evidence>
<dbReference type="PROSITE" id="PS50878">
    <property type="entry name" value="RT_POL"/>
    <property type="match status" value="1"/>
</dbReference>
<dbReference type="InterPro" id="IPR000477">
    <property type="entry name" value="RT_dom"/>
</dbReference>
<dbReference type="SUPFAM" id="SSF56672">
    <property type="entry name" value="DNA/RNA polymerases"/>
    <property type="match status" value="1"/>
</dbReference>
<dbReference type="EMBL" id="CAJHNJ030000102">
    <property type="protein sequence ID" value="CAG9135389.1"/>
    <property type="molecule type" value="Genomic_DNA"/>
</dbReference>
<keyword evidence="2" id="KW-0472">Membrane</keyword>
<name>A0A8S4G543_PLUXY</name>